<sequence>MLHTLLVAGHAMGRNPGTHPRWASLADVSSGAAGGSIIPTSTNWAPTLVVTSPSAAPGLYAGTVTHSVA</sequence>
<dbReference type="EMBL" id="FTNI01000029">
    <property type="protein sequence ID" value="SIS12244.1"/>
    <property type="molecule type" value="Genomic_DNA"/>
</dbReference>
<keyword evidence="2" id="KW-1185">Reference proteome</keyword>
<proteinExistence type="predicted"/>
<evidence type="ECO:0000313" key="1">
    <source>
        <dbReference type="EMBL" id="SIS12244.1"/>
    </source>
</evidence>
<dbReference type="Proteomes" id="UP000186096">
    <property type="component" value="Unassembled WGS sequence"/>
</dbReference>
<organism evidence="1 2">
    <name type="scientific">Microbispora rosea</name>
    <dbReference type="NCBI Taxonomy" id="58117"/>
    <lineage>
        <taxon>Bacteria</taxon>
        <taxon>Bacillati</taxon>
        <taxon>Actinomycetota</taxon>
        <taxon>Actinomycetes</taxon>
        <taxon>Streptosporangiales</taxon>
        <taxon>Streptosporangiaceae</taxon>
        <taxon>Microbispora</taxon>
    </lineage>
</organism>
<evidence type="ECO:0000313" key="2">
    <source>
        <dbReference type="Proteomes" id="UP000186096"/>
    </source>
</evidence>
<reference evidence="2" key="1">
    <citation type="submission" date="2017-01" db="EMBL/GenBank/DDBJ databases">
        <authorList>
            <person name="Varghese N."/>
            <person name="Submissions S."/>
        </authorList>
    </citation>
    <scope>NUCLEOTIDE SEQUENCE [LARGE SCALE GENOMIC DNA]</scope>
    <source>
        <strain evidence="2">ATCC 12950</strain>
    </source>
</reference>
<protein>
    <submittedName>
        <fullName evidence="1">Uncharacterized protein</fullName>
    </submittedName>
</protein>
<dbReference type="AlphaFoldDB" id="A0A1N7GI14"/>
<gene>
    <name evidence="1" type="ORF">SAMN05421833_12945</name>
</gene>
<name>A0A1N7GI14_9ACTN</name>
<accession>A0A1N7GI14</accession>